<dbReference type="AlphaFoldDB" id="A0A7E5VA42"/>
<dbReference type="InterPro" id="IPR002347">
    <property type="entry name" value="SDR_fam"/>
</dbReference>
<name>A0A7E5VA42_TRINI</name>
<dbReference type="RefSeq" id="XP_026725158.1">
    <property type="nucleotide sequence ID" value="XM_026869357.1"/>
</dbReference>
<accession>A0A7E5VA42</accession>
<reference evidence="3" key="1">
    <citation type="submission" date="2025-08" db="UniProtKB">
        <authorList>
            <consortium name="RefSeq"/>
        </authorList>
    </citation>
    <scope>IDENTIFICATION</scope>
</reference>
<dbReference type="GeneID" id="113492071"/>
<dbReference type="PRINTS" id="PR00080">
    <property type="entry name" value="SDRFAMILY"/>
</dbReference>
<dbReference type="PANTHER" id="PTHR43975">
    <property type="entry name" value="ZGC:101858"/>
    <property type="match status" value="1"/>
</dbReference>
<evidence type="ECO:0000313" key="2">
    <source>
        <dbReference type="Proteomes" id="UP000322000"/>
    </source>
</evidence>
<gene>
    <name evidence="3" type="primary">LOC113492071</name>
</gene>
<dbReference type="InParanoid" id="A0A7E5VA42"/>
<dbReference type="InterPro" id="IPR036291">
    <property type="entry name" value="NAD(P)-bd_dom_sf"/>
</dbReference>
<dbReference type="Pfam" id="PF13561">
    <property type="entry name" value="adh_short_C2"/>
    <property type="match status" value="1"/>
</dbReference>
<feature type="domain" description="Ketoreductase" evidence="1">
    <location>
        <begin position="6"/>
        <end position="187"/>
    </location>
</feature>
<organism evidence="2 3">
    <name type="scientific">Trichoplusia ni</name>
    <name type="common">Cabbage looper</name>
    <dbReference type="NCBI Taxonomy" id="7111"/>
    <lineage>
        <taxon>Eukaryota</taxon>
        <taxon>Metazoa</taxon>
        <taxon>Ecdysozoa</taxon>
        <taxon>Arthropoda</taxon>
        <taxon>Hexapoda</taxon>
        <taxon>Insecta</taxon>
        <taxon>Pterygota</taxon>
        <taxon>Neoptera</taxon>
        <taxon>Endopterygota</taxon>
        <taxon>Lepidoptera</taxon>
        <taxon>Glossata</taxon>
        <taxon>Ditrysia</taxon>
        <taxon>Noctuoidea</taxon>
        <taxon>Noctuidae</taxon>
        <taxon>Plusiinae</taxon>
        <taxon>Trichoplusia</taxon>
    </lineage>
</organism>
<dbReference type="SUPFAM" id="SSF51735">
    <property type="entry name" value="NAD(P)-binding Rossmann-fold domains"/>
    <property type="match status" value="1"/>
</dbReference>
<evidence type="ECO:0000313" key="3">
    <source>
        <dbReference type="RefSeq" id="XP_026725158.1"/>
    </source>
</evidence>
<sequence length="253" mass="26982">MNFNGKVVIVTGSSSGIGAAIAIKFAEQGAKVAIVGRNENKLKDVAKKCNNPLIIVADVTKDDGVKKIINETVKRFGKIDVLINNAGMGWFTSIKEENALEAYNAVMATNLHAVVHLTHLAVPHIIKTKGNIVNISSIAGISVSFKGGFPYHMSKAALDHFTRSIASELASSGVRVNSVNPGPVKTDIIENMGTTKQEEEATWDLMKKMTALKRISDGEEIADLVSFLASDLARGITGSIFVSDNGALVNSNF</sequence>
<proteinExistence type="predicted"/>
<dbReference type="Proteomes" id="UP000322000">
    <property type="component" value="Chromosome 3"/>
</dbReference>
<dbReference type="OrthoDB" id="47007at2759"/>
<dbReference type="Gene3D" id="3.40.50.720">
    <property type="entry name" value="NAD(P)-binding Rossmann-like Domain"/>
    <property type="match status" value="1"/>
</dbReference>
<dbReference type="InterPro" id="IPR057326">
    <property type="entry name" value="KR_dom"/>
</dbReference>
<evidence type="ECO:0000259" key="1">
    <source>
        <dbReference type="SMART" id="SM00822"/>
    </source>
</evidence>
<protein>
    <submittedName>
        <fullName evidence="3">Uncharacterized protein LOC113492071</fullName>
    </submittedName>
</protein>
<keyword evidence="2" id="KW-1185">Reference proteome</keyword>
<dbReference type="PANTHER" id="PTHR43975:SF2">
    <property type="entry name" value="EG:BACR7A4.14 PROTEIN-RELATED"/>
    <property type="match status" value="1"/>
</dbReference>
<dbReference type="FunFam" id="3.40.50.720:FF:000084">
    <property type="entry name" value="Short-chain dehydrogenase reductase"/>
    <property type="match status" value="1"/>
</dbReference>
<dbReference type="PRINTS" id="PR00081">
    <property type="entry name" value="GDHRDH"/>
</dbReference>
<dbReference type="KEGG" id="tnl:113492071"/>
<dbReference type="SMART" id="SM00822">
    <property type="entry name" value="PKS_KR"/>
    <property type="match status" value="1"/>
</dbReference>